<keyword evidence="1" id="KW-0732">Signal</keyword>
<evidence type="ECO:0000313" key="2">
    <source>
        <dbReference type="EMBL" id="TFW11690.1"/>
    </source>
</evidence>
<reference evidence="2 3" key="1">
    <citation type="submission" date="2019-03" db="EMBL/GenBank/DDBJ databases">
        <title>Draft Genome Sequence of Massilia arenosa sp. nov., a Novel Massilia Species Isolated from a Sandy-loam Maize Soil.</title>
        <authorList>
            <person name="Raths R."/>
            <person name="Peta V."/>
            <person name="Bucking H."/>
        </authorList>
    </citation>
    <scope>NUCLEOTIDE SEQUENCE [LARGE SCALE GENOMIC DNA]</scope>
    <source>
        <strain evidence="2 3">MC02</strain>
    </source>
</reference>
<dbReference type="AlphaFoldDB" id="A0A4Y9RRG6"/>
<gene>
    <name evidence="2" type="ORF">E4L96_20600</name>
</gene>
<evidence type="ECO:0000313" key="3">
    <source>
        <dbReference type="Proteomes" id="UP000298438"/>
    </source>
</evidence>
<name>A0A4Y9RRG6_9BURK</name>
<evidence type="ECO:0000256" key="1">
    <source>
        <dbReference type="SAM" id="SignalP"/>
    </source>
</evidence>
<dbReference type="RefSeq" id="WP_135209098.1">
    <property type="nucleotide sequence ID" value="NZ_SPVF01000254.1"/>
</dbReference>
<dbReference type="InterPro" id="IPR025514">
    <property type="entry name" value="DUF4402"/>
</dbReference>
<organism evidence="2 3">
    <name type="scientific">Zemynaea arenosa</name>
    <dbReference type="NCBI Taxonomy" id="2561931"/>
    <lineage>
        <taxon>Bacteria</taxon>
        <taxon>Pseudomonadati</taxon>
        <taxon>Pseudomonadota</taxon>
        <taxon>Betaproteobacteria</taxon>
        <taxon>Burkholderiales</taxon>
        <taxon>Oxalobacteraceae</taxon>
        <taxon>Telluria group</taxon>
        <taxon>Zemynaea</taxon>
    </lineage>
</organism>
<protein>
    <submittedName>
        <fullName evidence="2">DUF4402 domain-containing protein</fullName>
    </submittedName>
</protein>
<dbReference type="Pfam" id="PF14352">
    <property type="entry name" value="DUF4402"/>
    <property type="match status" value="1"/>
</dbReference>
<sequence>MKKQMFLQYVTGGALAAVLSTTGSAAIAATASASATVIIPITITKAADLAFGKFAPGAGGTITVDTSGARTASGVVLSTVGSSPTAARFDVAGENNATYAITLTPPTDLVSGSDTMAFTGFSEVGSAATGATSGNATTGTLSGSGAQSIFIGGALTVASNQPAGSYAGTITCTVEYN</sequence>
<proteinExistence type="predicted"/>
<dbReference type="OrthoDB" id="8759747at2"/>
<comment type="caution">
    <text evidence="2">The sequence shown here is derived from an EMBL/GenBank/DDBJ whole genome shotgun (WGS) entry which is preliminary data.</text>
</comment>
<dbReference type="EMBL" id="SPVF01000254">
    <property type="protein sequence ID" value="TFW11690.1"/>
    <property type="molecule type" value="Genomic_DNA"/>
</dbReference>
<feature type="signal peptide" evidence="1">
    <location>
        <begin position="1"/>
        <end position="28"/>
    </location>
</feature>
<accession>A0A4Y9RRG6</accession>
<keyword evidence="3" id="KW-1185">Reference proteome</keyword>
<dbReference type="Proteomes" id="UP000298438">
    <property type="component" value="Unassembled WGS sequence"/>
</dbReference>
<feature type="chain" id="PRO_5021351087" evidence="1">
    <location>
        <begin position="29"/>
        <end position="177"/>
    </location>
</feature>